<dbReference type="GO" id="GO:0005634">
    <property type="term" value="C:nucleus"/>
    <property type="evidence" value="ECO:0007669"/>
    <property type="project" value="UniProtKB-SubCell"/>
</dbReference>
<keyword evidence="2" id="KW-0539">Nucleus</keyword>
<reference evidence="6" key="4">
    <citation type="submission" date="2024-02" db="EMBL/GenBank/DDBJ databases">
        <title>Comparative genomics of Cryptococcus and Kwoniella reveals pathogenesis evolution and contrasting modes of karyotype evolution via chromosome fusion or intercentromeric recombination.</title>
        <authorList>
            <person name="Coelho M.A."/>
            <person name="David-Palma M."/>
            <person name="Shea T."/>
            <person name="Bowers K."/>
            <person name="McGinley-Smith S."/>
            <person name="Mohammad A.W."/>
            <person name="Gnirke A."/>
            <person name="Yurkov A.M."/>
            <person name="Nowrousian M."/>
            <person name="Sun S."/>
            <person name="Cuomo C.A."/>
            <person name="Heitman J."/>
        </authorList>
    </citation>
    <scope>NUCLEOTIDE SEQUENCE</scope>
    <source>
        <strain evidence="6">CBS 10118</strain>
    </source>
</reference>
<dbReference type="GO" id="GO:0006338">
    <property type="term" value="P:chromatin remodeling"/>
    <property type="evidence" value="ECO:0007669"/>
    <property type="project" value="UniProtKB-ARBA"/>
</dbReference>
<reference evidence="6" key="2">
    <citation type="submission" date="2013-07" db="EMBL/GenBank/DDBJ databases">
        <authorList>
            <consortium name="The Broad Institute Genome Sequencing Platform"/>
            <person name="Cuomo C."/>
            <person name="Litvintseva A."/>
            <person name="Chen Y."/>
            <person name="Heitman J."/>
            <person name="Sun S."/>
            <person name="Springer D."/>
            <person name="Dromer F."/>
            <person name="Young S.K."/>
            <person name="Zeng Q."/>
            <person name="Gargeya S."/>
            <person name="Fitzgerald M."/>
            <person name="Abouelleil A."/>
            <person name="Alvarado L."/>
            <person name="Berlin A.M."/>
            <person name="Chapman S.B."/>
            <person name="Dewar J."/>
            <person name="Goldberg J."/>
            <person name="Griggs A."/>
            <person name="Gujja S."/>
            <person name="Hansen M."/>
            <person name="Howarth C."/>
            <person name="Imamovic A."/>
            <person name="Larimer J."/>
            <person name="McCowan C."/>
            <person name="Murphy C."/>
            <person name="Pearson M."/>
            <person name="Priest M."/>
            <person name="Roberts A."/>
            <person name="Saif S."/>
            <person name="Shea T."/>
            <person name="Sykes S."/>
            <person name="Wortman J."/>
            <person name="Nusbaum C."/>
            <person name="Birren B."/>
        </authorList>
    </citation>
    <scope>NUCLEOTIDE SEQUENCE</scope>
    <source>
        <strain evidence="6">CBS 10118</strain>
    </source>
</reference>
<evidence type="ECO:0000256" key="3">
    <source>
        <dbReference type="SAM" id="MobiDB-lite"/>
    </source>
</evidence>
<evidence type="ECO:0000313" key="7">
    <source>
        <dbReference type="Proteomes" id="UP000092730"/>
    </source>
</evidence>
<dbReference type="Pfam" id="PF00385">
    <property type="entry name" value="Chromo"/>
    <property type="match status" value="1"/>
</dbReference>
<feature type="region of interest" description="Disordered" evidence="3">
    <location>
        <begin position="309"/>
        <end position="338"/>
    </location>
</feature>
<dbReference type="PROSITE" id="PS00598">
    <property type="entry name" value="CHROMO_1"/>
    <property type="match status" value="1"/>
</dbReference>
<feature type="region of interest" description="Disordered" evidence="3">
    <location>
        <begin position="1"/>
        <end position="55"/>
    </location>
</feature>
<organism evidence="5">
    <name type="scientific">Kwoniella bestiolae CBS 10118</name>
    <dbReference type="NCBI Taxonomy" id="1296100"/>
    <lineage>
        <taxon>Eukaryota</taxon>
        <taxon>Fungi</taxon>
        <taxon>Dikarya</taxon>
        <taxon>Basidiomycota</taxon>
        <taxon>Agaricomycotina</taxon>
        <taxon>Tremellomycetes</taxon>
        <taxon>Tremellales</taxon>
        <taxon>Cryptococcaceae</taxon>
        <taxon>Kwoniella</taxon>
    </lineage>
</organism>
<evidence type="ECO:0000256" key="2">
    <source>
        <dbReference type="ARBA" id="ARBA00023242"/>
    </source>
</evidence>
<comment type="subcellular location">
    <subcellularLocation>
        <location evidence="1">Nucleus</location>
    </subcellularLocation>
</comment>
<evidence type="ECO:0000313" key="6">
    <source>
        <dbReference type="EMBL" id="WVW83121.1"/>
    </source>
</evidence>
<feature type="domain" description="Chromo" evidence="4">
    <location>
        <begin position="540"/>
        <end position="595"/>
    </location>
</feature>
<dbReference type="Gene3D" id="2.40.50.40">
    <property type="match status" value="1"/>
</dbReference>
<name>A0A1B9FSA4_9TREE</name>
<dbReference type="Proteomes" id="UP000092730">
    <property type="component" value="Chromosome 3"/>
</dbReference>
<dbReference type="InterPro" id="IPR023779">
    <property type="entry name" value="Chromodomain_CS"/>
</dbReference>
<proteinExistence type="predicted"/>
<reference evidence="5" key="3">
    <citation type="submission" date="2014-01" db="EMBL/GenBank/DDBJ databases">
        <title>Evolution of pathogenesis and genome organization in the Tremellales.</title>
        <authorList>
            <person name="Cuomo C."/>
            <person name="Litvintseva A."/>
            <person name="Heitman J."/>
            <person name="Chen Y."/>
            <person name="Sun S."/>
            <person name="Springer D."/>
            <person name="Dromer F."/>
            <person name="Young S."/>
            <person name="Zeng Q."/>
            <person name="Chapman S."/>
            <person name="Gujja S."/>
            <person name="Saif S."/>
            <person name="Birren B."/>
        </authorList>
    </citation>
    <scope>NUCLEOTIDE SEQUENCE</scope>
    <source>
        <strain evidence="5">CBS 10118</strain>
    </source>
</reference>
<dbReference type="SUPFAM" id="SSF57903">
    <property type="entry name" value="FYVE/PHD zinc finger"/>
    <property type="match status" value="1"/>
</dbReference>
<dbReference type="CDD" id="cd15489">
    <property type="entry name" value="PHD_SF"/>
    <property type="match status" value="1"/>
</dbReference>
<dbReference type="RefSeq" id="XP_019042721.1">
    <property type="nucleotide sequence ID" value="XM_019195008.1"/>
</dbReference>
<keyword evidence="7" id="KW-1185">Reference proteome</keyword>
<reference evidence="5" key="1">
    <citation type="submission" date="2013-07" db="EMBL/GenBank/DDBJ databases">
        <title>The Genome Sequence of Cryptococcus bestiolae CBS10118.</title>
        <authorList>
            <consortium name="The Broad Institute Genome Sequencing Platform"/>
            <person name="Cuomo C."/>
            <person name="Litvintseva A."/>
            <person name="Chen Y."/>
            <person name="Heitman J."/>
            <person name="Sun S."/>
            <person name="Springer D."/>
            <person name="Dromer F."/>
            <person name="Young S.K."/>
            <person name="Zeng Q."/>
            <person name="Gargeya S."/>
            <person name="Fitzgerald M."/>
            <person name="Abouelleil A."/>
            <person name="Alvarado L."/>
            <person name="Berlin A.M."/>
            <person name="Chapman S.B."/>
            <person name="Dewar J."/>
            <person name="Goldberg J."/>
            <person name="Griggs A."/>
            <person name="Gujja S."/>
            <person name="Hansen M."/>
            <person name="Howarth C."/>
            <person name="Imamovic A."/>
            <person name="Larimer J."/>
            <person name="McCowan C."/>
            <person name="Murphy C."/>
            <person name="Pearson M."/>
            <person name="Priest M."/>
            <person name="Roberts A."/>
            <person name="Saif S."/>
            <person name="Shea T."/>
            <person name="Sykes S."/>
            <person name="Wortman J."/>
            <person name="Nusbaum C."/>
            <person name="Birren B."/>
        </authorList>
    </citation>
    <scope>NUCLEOTIDE SEQUENCE [LARGE SCALE GENOMIC DNA]</scope>
    <source>
        <strain evidence="5">CBS 10118</strain>
    </source>
</reference>
<dbReference type="GeneID" id="30212827"/>
<feature type="region of interest" description="Disordered" evidence="3">
    <location>
        <begin position="390"/>
        <end position="434"/>
    </location>
</feature>
<dbReference type="VEuPathDB" id="FungiDB:I302_08428"/>
<dbReference type="InterPro" id="IPR013083">
    <property type="entry name" value="Znf_RING/FYVE/PHD"/>
</dbReference>
<dbReference type="KEGG" id="kbi:30212827"/>
<dbReference type="InterPro" id="IPR000953">
    <property type="entry name" value="Chromo/chromo_shadow_dom"/>
</dbReference>
<dbReference type="InterPro" id="IPR023780">
    <property type="entry name" value="Chromo_domain"/>
</dbReference>
<dbReference type="Gene3D" id="3.30.40.10">
    <property type="entry name" value="Zinc/RING finger domain, C3HC4 (zinc finger)"/>
    <property type="match status" value="1"/>
</dbReference>
<feature type="region of interest" description="Disordered" evidence="3">
    <location>
        <begin position="145"/>
        <end position="172"/>
    </location>
</feature>
<dbReference type="OrthoDB" id="2564331at2759"/>
<dbReference type="AlphaFoldDB" id="A0A1B9FSA4"/>
<dbReference type="SMART" id="SM00298">
    <property type="entry name" value="CHROMO"/>
    <property type="match status" value="1"/>
</dbReference>
<gene>
    <name evidence="5" type="ORF">I302_08428</name>
    <name evidence="6" type="ORF">I302_105139</name>
</gene>
<dbReference type="SUPFAM" id="SSF54160">
    <property type="entry name" value="Chromo domain-like"/>
    <property type="match status" value="1"/>
</dbReference>
<accession>A0A1B9FSA4</accession>
<sequence length="656" mass="73862">MSGPSPIQPRCLLTPDSSTPQTPSSPPVTPAKITPSTLPSKSDRRSSTSSSYHMAIRPEDPRLTNILGSIANLLIQQTELIRTHQEKLTSFEVFVQDRFDELEINLEEVAEKQRGCGLELEIYLNDRVEGLVERLNTLKSTRVNKRKGRAQGQTKAKAIKATNSTSIKKNDTQDDSTMISFFNMEDLIRLESPIMERPETQSQSHPQLQVVDYSQDAFDSFAFDPAIFEVPSTTLGDHAPSSTLPEPTGTLVDQAIEKQRQLLNGESVLKEGENAVGFVFRKRLKGTKGKDNFKIDMSFLDEILIDGQAQADRPEESEDQPLINFSPETDEAGPSNNLRSQITKAYNPFPLTYMRQASLSSVPSSSSSSTADSDDSHLTAIRRGASLVDDKLLLPGTPTPAPVRSRTLSGRKRKRGNGTTTHWTNSKKKRLKKEDKIGKKDVGWPGFGANTIKSRMEEIICDTCGGRVHWACAGLSHGKSMRGTPWSCPNCLGILAKANDRGNGKIPSIPKAQQEKCLRPNCIYRSEKRIVRKNDDVNQYFMEKIIGRKRISHKPGGGNYLYLVKWWDWEIYDSTWEPARNIPDLERYEALFLDYALKTEGTDIYLKNVILLEECSPWIDHKGNYDIELLLSMGVERRQWWDDDAWRELVLGRDED</sequence>
<protein>
    <recommendedName>
        <fullName evidence="4">Chromo domain-containing protein</fullName>
    </recommendedName>
</protein>
<dbReference type="PROSITE" id="PS50013">
    <property type="entry name" value="CHROMO_2"/>
    <property type="match status" value="1"/>
</dbReference>
<dbReference type="EMBL" id="CP144543">
    <property type="protein sequence ID" value="WVW83121.1"/>
    <property type="molecule type" value="Genomic_DNA"/>
</dbReference>
<dbReference type="EMBL" id="KI894026">
    <property type="protein sequence ID" value="OCF21651.1"/>
    <property type="molecule type" value="Genomic_DNA"/>
</dbReference>
<evidence type="ECO:0000313" key="5">
    <source>
        <dbReference type="EMBL" id="OCF21651.1"/>
    </source>
</evidence>
<dbReference type="InterPro" id="IPR016197">
    <property type="entry name" value="Chromo-like_dom_sf"/>
</dbReference>
<dbReference type="InterPro" id="IPR011011">
    <property type="entry name" value="Znf_FYVE_PHD"/>
</dbReference>
<evidence type="ECO:0000259" key="4">
    <source>
        <dbReference type="PROSITE" id="PS50013"/>
    </source>
</evidence>
<dbReference type="STRING" id="1296100.A0A1B9FSA4"/>
<evidence type="ECO:0000256" key="1">
    <source>
        <dbReference type="ARBA" id="ARBA00004123"/>
    </source>
</evidence>